<dbReference type="Proteomes" id="UP000005632">
    <property type="component" value="Chromosome"/>
</dbReference>
<protein>
    <submittedName>
        <fullName evidence="2">Uncharacterized protein</fullName>
    </submittedName>
</protein>
<reference evidence="2 3" key="1">
    <citation type="submission" date="2011-11" db="EMBL/GenBank/DDBJ databases">
        <title>Complete sequence of Spirochaeta sp. grapes.</title>
        <authorList>
            <consortium name="US DOE Joint Genome Institute"/>
            <person name="Lucas S."/>
            <person name="Han J."/>
            <person name="Lapidus A."/>
            <person name="Cheng J.-F."/>
            <person name="Goodwin L."/>
            <person name="Pitluck S."/>
            <person name="Peters L."/>
            <person name="Ovchinnikova G."/>
            <person name="Munk A.C."/>
            <person name="Detter J.C."/>
            <person name="Han C."/>
            <person name="Tapia R."/>
            <person name="Land M."/>
            <person name="Hauser L."/>
            <person name="Kyrpides N."/>
            <person name="Ivanova N."/>
            <person name="Pagani I."/>
            <person name="Ritalahtilisa K."/>
            <person name="Loeffler F."/>
            <person name="Woyke T."/>
        </authorList>
    </citation>
    <scope>NUCLEOTIDE SEQUENCE [LARGE SCALE GENOMIC DNA]</scope>
    <source>
        <strain evidence="3">ATCC BAA-1885 / DSM 22778 / Grapes</strain>
    </source>
</reference>
<evidence type="ECO:0000313" key="3">
    <source>
        <dbReference type="Proteomes" id="UP000005632"/>
    </source>
</evidence>
<dbReference type="HOGENOM" id="CLU_670662_0_0_12"/>
<gene>
    <name evidence="2" type="ordered locus">SpiGrapes_1191</name>
</gene>
<dbReference type="AlphaFoldDB" id="G8QSP7"/>
<keyword evidence="3" id="KW-1185">Reference proteome</keyword>
<proteinExistence type="predicted"/>
<dbReference type="RefSeq" id="WP_014269857.1">
    <property type="nucleotide sequence ID" value="NC_016633.1"/>
</dbReference>
<evidence type="ECO:0000313" key="2">
    <source>
        <dbReference type="EMBL" id="AEV29008.1"/>
    </source>
</evidence>
<keyword evidence="1" id="KW-0812">Transmembrane</keyword>
<dbReference type="KEGG" id="sgp:SpiGrapes_1191"/>
<dbReference type="OrthoDB" id="371249at2"/>
<evidence type="ECO:0000256" key="1">
    <source>
        <dbReference type="SAM" id="Phobius"/>
    </source>
</evidence>
<organism evidence="2 3">
    <name type="scientific">Sphaerochaeta pleomorpha (strain ATCC BAA-1885 / DSM 22778 / Grapes)</name>
    <dbReference type="NCBI Taxonomy" id="158190"/>
    <lineage>
        <taxon>Bacteria</taxon>
        <taxon>Pseudomonadati</taxon>
        <taxon>Spirochaetota</taxon>
        <taxon>Spirochaetia</taxon>
        <taxon>Spirochaetales</taxon>
        <taxon>Sphaerochaetaceae</taxon>
        <taxon>Sphaerochaeta</taxon>
    </lineage>
</organism>
<keyword evidence="1" id="KW-1133">Transmembrane helix</keyword>
<accession>G8QSP7</accession>
<keyword evidence="1" id="KW-0472">Membrane</keyword>
<sequence>MKKSVRINMLVITSVLAIFVFAGVWYLRPGVSNEMLDLAKQRQLQPLLEIGEPLRLSKEATSDITVDQKELAQQLLPSLKKELSLSLEDDLYEKLKDRFANDDQVLALFVDRLEPVLVEKLSPAMQTAFANYRESVMNEEIASSLAVFKDTIQKEFDARFAQLTSDLKQASATQLEGQVSILKGEISNEVSAYIPQLVDLLLPQVVEGVYKDLTDNKETYMPYFAEELKPYFPQVLDEQQLVALYGTYRDRIVADLVPSILDSLEKPAKSMVDSMVETVKPTTIVPAAPAKPSVAKTPVVSPEVVANPVTVAPAIAPVGSPEVVAKPATVAPVIAPVVSPEVVAEAATVVPAATIIEPAKAKVSLPVVTVPVFSEKEPVVFIEPTEYDQKRDEIRKLAIDQILERLNAVE</sequence>
<name>G8QSP7_SPHPG</name>
<feature type="transmembrane region" description="Helical" evidence="1">
    <location>
        <begin position="7"/>
        <end position="27"/>
    </location>
</feature>
<dbReference type="STRING" id="158190.SpiGrapes_1191"/>
<dbReference type="EMBL" id="CP003155">
    <property type="protein sequence ID" value="AEV29008.1"/>
    <property type="molecule type" value="Genomic_DNA"/>
</dbReference>